<dbReference type="CDD" id="cd06661">
    <property type="entry name" value="GGCT_like"/>
    <property type="match status" value="1"/>
</dbReference>
<accession>A0A2K8KMT4</accession>
<name>A0A2K8KMT4_9GAMM</name>
<dbReference type="RefSeq" id="WP_100256523.1">
    <property type="nucleotide sequence ID" value="NZ_CP011797.1"/>
</dbReference>
<feature type="domain" description="Gamma-glutamylcyclotransferase AIG2-like" evidence="1">
    <location>
        <begin position="4"/>
        <end position="116"/>
    </location>
</feature>
<evidence type="ECO:0000259" key="1">
    <source>
        <dbReference type="Pfam" id="PF06094"/>
    </source>
</evidence>
<evidence type="ECO:0000313" key="2">
    <source>
        <dbReference type="EMBL" id="ATX76163.1"/>
    </source>
</evidence>
<dbReference type="Gene3D" id="3.10.490.10">
    <property type="entry name" value="Gamma-glutamyl cyclotransferase-like"/>
    <property type="match status" value="1"/>
</dbReference>
<proteinExistence type="predicted"/>
<dbReference type="AlphaFoldDB" id="A0A2K8KMT4"/>
<dbReference type="InterPro" id="IPR009288">
    <property type="entry name" value="AIG2-like_dom"/>
</dbReference>
<dbReference type="InterPro" id="IPR036568">
    <property type="entry name" value="GGCT-like_sf"/>
</dbReference>
<reference evidence="2 3" key="1">
    <citation type="journal article" date="2017" name="Environ. Microbiol.">
        <title>Genomic and physiological analyses of 'Reinekea forsetii' reveal a versatile opportunistic lifestyle during spring algae blooms.</title>
        <authorList>
            <person name="Avci B."/>
            <person name="Hahnke R.L."/>
            <person name="Chafee M."/>
            <person name="Fischer T."/>
            <person name="Gruber-Vodicka H."/>
            <person name="Tegetmeyer H.E."/>
            <person name="Harder J."/>
            <person name="Fuchs B.M."/>
            <person name="Amann R.I."/>
            <person name="Teeling H."/>
        </authorList>
    </citation>
    <scope>NUCLEOTIDE SEQUENCE [LARGE SCALE GENOMIC DNA]</scope>
    <source>
        <strain evidence="2 3">Hel1_31_D35</strain>
    </source>
</reference>
<dbReference type="OrthoDB" id="5567366at2"/>
<sequence length="199" mass="22240">MNYIFGYGSLICSDSRSRTGVSGPAHPVEVQGIARKWSVHVPDYAATAVGAHSDAHAHCNGVFFAVDEDNLSRFDVREQGYRRIQVPWASVEAMSTSALPVLGTLWAYVGTSQAAPHAERPIMQSYLDVILNGCLNYGPDFARRFTELTGQWQHLVDDRTQPTYPRALKSHDRLPEIDQVILEHLPDLWAQKQQLAQKP</sequence>
<gene>
    <name evidence="2" type="ORF">REIFOR_01006</name>
</gene>
<keyword evidence="3" id="KW-1185">Reference proteome</keyword>
<dbReference type="EMBL" id="CP011797">
    <property type="protein sequence ID" value="ATX76163.1"/>
    <property type="molecule type" value="Genomic_DNA"/>
</dbReference>
<dbReference type="Proteomes" id="UP000229757">
    <property type="component" value="Chromosome"/>
</dbReference>
<dbReference type="SUPFAM" id="SSF110857">
    <property type="entry name" value="Gamma-glutamyl cyclotransferase-like"/>
    <property type="match status" value="1"/>
</dbReference>
<dbReference type="KEGG" id="rfo:REIFOR_01006"/>
<evidence type="ECO:0000313" key="3">
    <source>
        <dbReference type="Proteomes" id="UP000229757"/>
    </source>
</evidence>
<protein>
    <recommendedName>
        <fullName evidence="1">Gamma-glutamylcyclotransferase AIG2-like domain-containing protein</fullName>
    </recommendedName>
</protein>
<dbReference type="InterPro" id="IPR013024">
    <property type="entry name" value="GGCT-like"/>
</dbReference>
<organism evidence="2 3">
    <name type="scientific">Reinekea forsetii</name>
    <dbReference type="NCBI Taxonomy" id="1336806"/>
    <lineage>
        <taxon>Bacteria</taxon>
        <taxon>Pseudomonadati</taxon>
        <taxon>Pseudomonadota</taxon>
        <taxon>Gammaproteobacteria</taxon>
        <taxon>Oceanospirillales</taxon>
        <taxon>Saccharospirillaceae</taxon>
        <taxon>Reinekea</taxon>
    </lineage>
</organism>
<dbReference type="Pfam" id="PF06094">
    <property type="entry name" value="GGACT"/>
    <property type="match status" value="1"/>
</dbReference>